<feature type="compositionally biased region" description="Basic and acidic residues" evidence="2">
    <location>
        <begin position="768"/>
        <end position="783"/>
    </location>
</feature>
<dbReference type="AlphaFoldDB" id="B4Q9M1"/>
<keyword evidence="1" id="KW-0175">Coiled coil</keyword>
<feature type="coiled-coil region" evidence="1">
    <location>
        <begin position="169"/>
        <end position="224"/>
    </location>
</feature>
<feature type="region of interest" description="Disordered" evidence="2">
    <location>
        <begin position="582"/>
        <end position="632"/>
    </location>
</feature>
<name>B4Q9M1_DROSI</name>
<organism evidence="3 4">
    <name type="scientific">Drosophila simulans</name>
    <name type="common">Fruit fly</name>
    <dbReference type="NCBI Taxonomy" id="7240"/>
    <lineage>
        <taxon>Eukaryota</taxon>
        <taxon>Metazoa</taxon>
        <taxon>Ecdysozoa</taxon>
        <taxon>Arthropoda</taxon>
        <taxon>Hexapoda</taxon>
        <taxon>Insecta</taxon>
        <taxon>Pterygota</taxon>
        <taxon>Neoptera</taxon>
        <taxon>Endopterygota</taxon>
        <taxon>Diptera</taxon>
        <taxon>Brachycera</taxon>
        <taxon>Muscomorpha</taxon>
        <taxon>Ephydroidea</taxon>
        <taxon>Drosophilidae</taxon>
        <taxon>Drosophila</taxon>
        <taxon>Sophophora</taxon>
    </lineage>
</organism>
<evidence type="ECO:0000313" key="3">
    <source>
        <dbReference type="EMBL" id="EDX03632.1"/>
    </source>
</evidence>
<proteinExistence type="predicted"/>
<dbReference type="EMBL" id="CM000361">
    <property type="protein sequence ID" value="EDX03632.1"/>
    <property type="molecule type" value="Genomic_DNA"/>
</dbReference>
<dbReference type="GO" id="GO:0030071">
    <property type="term" value="P:regulation of mitotic metaphase/anaphase transition"/>
    <property type="evidence" value="ECO:0007669"/>
    <property type="project" value="EnsemblMetazoa"/>
</dbReference>
<accession>B4Q9M1</accession>
<evidence type="ECO:0000256" key="1">
    <source>
        <dbReference type="SAM" id="Coils"/>
    </source>
</evidence>
<evidence type="ECO:0000313" key="4">
    <source>
        <dbReference type="Proteomes" id="UP000000304"/>
    </source>
</evidence>
<sequence length="807" mass="91245">MYKNLDLNTLSVDDIVEEYKLLHDRHQQLRDQSEKDAQRIYELKRNLDTALAAESYLTQELEHLSSQPVVSESGGNGQELEELRRKFKILKEEQDVLQQDYDAKVEETRSLKDKLTAAEKDLAEKSVSRSNELHDDFLARLNALELENCELMQKLAEYEDLRVTNTLAVAEKEKTIECLQDRVSCMEQNLNCKRDELEEKLQLLESCQEQLVDANAKIALLTSAPENNDRKGNSLFAEVDDQRQAMKQILAAQKKSYLDMKKTFTDSQFEIRRLKRENVAMHTELQACSTIFCSADKTYQNKLNERIRQLMSANDSLERQLNLSQERLRQLASEKSVTWLDSMLDFCKYELPLLVDTALASLGNKLLSLTSYGLRETDELKAQLHSMRIQKAGLEERMRCVQQEMARWRFESLKSRCVLIDRENLLTEHKIGFKPMQAMEFNIKEAELKTALPRIVSVAAQSPSSSAHLHTLETPLKAAAEPTSKSFSTATEIIVLDTPLKPAVKEEVVEPLSQELKPALKVTSVKVEQELEVSESKACIKRTPIKTIMGIKIKREIDLNLEQQDAVDIKKELEAPELIPKPQLKGTPVKAKNNGVTPEMNIQEDESEEPDLNSGETPAKPLMKGTPVKQRLGGGIKVKSNEELLGARLPGTVTPAKPQRKGTPVKLIKLETETEDSSDEAAKESPIKADGTLSVEILDSPTPQKPQRKGTPVRISVIKDSTNENIRSILSKKRQVFAEDSQKAVKFSANDPIVHNLSPLERCPNGETTKENDKPKESEDSQDVKPTIKKPNIIRRIVVSSRKPIMK</sequence>
<dbReference type="GO" id="GO:0005874">
    <property type="term" value="C:microtubule"/>
    <property type="evidence" value="ECO:0007669"/>
    <property type="project" value="EnsemblMetazoa"/>
</dbReference>
<dbReference type="GO" id="GO:0008157">
    <property type="term" value="F:protein phosphatase 1 binding"/>
    <property type="evidence" value="ECO:0007669"/>
    <property type="project" value="EnsemblMetazoa"/>
</dbReference>
<feature type="region of interest" description="Disordered" evidence="2">
    <location>
        <begin position="647"/>
        <end position="714"/>
    </location>
</feature>
<feature type="region of interest" description="Disordered" evidence="2">
    <location>
        <begin position="749"/>
        <end position="807"/>
    </location>
</feature>
<dbReference type="OrthoDB" id="2121607at2759"/>
<dbReference type="Proteomes" id="UP000000304">
    <property type="component" value="Chromosome 2L"/>
</dbReference>
<feature type="coiled-coil region" evidence="1">
    <location>
        <begin position="300"/>
        <end position="334"/>
    </location>
</feature>
<evidence type="ECO:0000256" key="2">
    <source>
        <dbReference type="SAM" id="MobiDB-lite"/>
    </source>
</evidence>
<feature type="compositionally biased region" description="Acidic residues" evidence="2">
    <location>
        <begin position="602"/>
        <end position="611"/>
    </location>
</feature>
<dbReference type="OMA" id="RENVAMH"/>
<protein>
    <submittedName>
        <fullName evidence="3">GD22747</fullName>
    </submittedName>
</protein>
<reference evidence="3 4" key="1">
    <citation type="journal article" date="2007" name="Nature">
        <title>Evolution of genes and genomes on the Drosophila phylogeny.</title>
        <authorList>
            <consortium name="Drosophila 12 Genomes Consortium"/>
            <person name="Clark A.G."/>
            <person name="Eisen M.B."/>
            <person name="Smith D.R."/>
            <person name="Bergman C.M."/>
            <person name="Oliver B."/>
            <person name="Markow T.A."/>
            <person name="Kaufman T.C."/>
            <person name="Kellis M."/>
            <person name="Gelbart W."/>
            <person name="Iyer V.N."/>
            <person name="Pollard D.A."/>
            <person name="Sackton T.B."/>
            <person name="Larracuente A.M."/>
            <person name="Singh N.D."/>
            <person name="Abad J.P."/>
            <person name="Abt D.N."/>
            <person name="Adryan B."/>
            <person name="Aguade M."/>
            <person name="Akashi H."/>
            <person name="Anderson W.W."/>
            <person name="Aquadro C.F."/>
            <person name="Ardell D.H."/>
            <person name="Arguello R."/>
            <person name="Artieri C.G."/>
            <person name="Barbash D.A."/>
            <person name="Barker D."/>
            <person name="Barsanti P."/>
            <person name="Batterham P."/>
            <person name="Batzoglou S."/>
            <person name="Begun D."/>
            <person name="Bhutkar A."/>
            <person name="Blanco E."/>
            <person name="Bosak S.A."/>
            <person name="Bradley R.K."/>
            <person name="Brand A.D."/>
            <person name="Brent M.R."/>
            <person name="Brooks A.N."/>
            <person name="Brown R.H."/>
            <person name="Butlin R.K."/>
            <person name="Caggese C."/>
            <person name="Calvi B.R."/>
            <person name="Bernardo de Carvalho A."/>
            <person name="Caspi A."/>
            <person name="Castrezana S."/>
            <person name="Celniker S.E."/>
            <person name="Chang J.L."/>
            <person name="Chapple C."/>
            <person name="Chatterji S."/>
            <person name="Chinwalla A."/>
            <person name="Civetta A."/>
            <person name="Clifton S.W."/>
            <person name="Comeron J.M."/>
            <person name="Costello J.C."/>
            <person name="Coyne J.A."/>
            <person name="Daub J."/>
            <person name="David R.G."/>
            <person name="Delcher A.L."/>
            <person name="Delehaunty K."/>
            <person name="Do C.B."/>
            <person name="Ebling H."/>
            <person name="Edwards K."/>
            <person name="Eickbush T."/>
            <person name="Evans J.D."/>
            <person name="Filipski A."/>
            <person name="Findeiss S."/>
            <person name="Freyhult E."/>
            <person name="Fulton L."/>
            <person name="Fulton R."/>
            <person name="Garcia A.C."/>
            <person name="Gardiner A."/>
            <person name="Garfield D.A."/>
            <person name="Garvin B.E."/>
            <person name="Gibson G."/>
            <person name="Gilbert D."/>
            <person name="Gnerre S."/>
            <person name="Godfrey J."/>
            <person name="Good R."/>
            <person name="Gotea V."/>
            <person name="Gravely B."/>
            <person name="Greenberg A.J."/>
            <person name="Griffiths-Jones S."/>
            <person name="Gross S."/>
            <person name="Guigo R."/>
            <person name="Gustafson E.A."/>
            <person name="Haerty W."/>
            <person name="Hahn M.W."/>
            <person name="Halligan D.L."/>
            <person name="Halpern A.L."/>
            <person name="Halter G.M."/>
            <person name="Han M.V."/>
            <person name="Heger A."/>
            <person name="Hillier L."/>
            <person name="Hinrichs A.S."/>
            <person name="Holmes I."/>
            <person name="Hoskins R.A."/>
            <person name="Hubisz M.J."/>
            <person name="Hultmark D."/>
            <person name="Huntley M.A."/>
            <person name="Jaffe D.B."/>
            <person name="Jagadeeshan S."/>
            <person name="Jeck W.R."/>
            <person name="Johnson J."/>
            <person name="Jones C.D."/>
            <person name="Jordan W.C."/>
            <person name="Karpen G.H."/>
            <person name="Kataoka E."/>
            <person name="Keightley P.D."/>
            <person name="Kheradpour P."/>
            <person name="Kirkness E.F."/>
            <person name="Koerich L.B."/>
            <person name="Kristiansen K."/>
            <person name="Kudrna D."/>
            <person name="Kulathinal R.J."/>
            <person name="Kumar S."/>
            <person name="Kwok R."/>
            <person name="Lander E."/>
            <person name="Langley C.H."/>
            <person name="Lapoint R."/>
            <person name="Lazzaro B.P."/>
            <person name="Lee S.J."/>
            <person name="Levesque L."/>
            <person name="Li R."/>
            <person name="Lin C.F."/>
            <person name="Lin M.F."/>
            <person name="Lindblad-Toh K."/>
            <person name="Llopart A."/>
            <person name="Long M."/>
            <person name="Low L."/>
            <person name="Lozovsky E."/>
            <person name="Lu J."/>
            <person name="Luo M."/>
            <person name="Machado C.A."/>
            <person name="Makalowski W."/>
            <person name="Marzo M."/>
            <person name="Matsuda M."/>
            <person name="Matzkin L."/>
            <person name="McAllister B."/>
            <person name="McBride C.S."/>
            <person name="McKernan B."/>
            <person name="McKernan K."/>
            <person name="Mendez-Lago M."/>
            <person name="Minx P."/>
            <person name="Mollenhauer M.U."/>
            <person name="Montooth K."/>
            <person name="Mount S.M."/>
            <person name="Mu X."/>
            <person name="Myers E."/>
            <person name="Negre B."/>
            <person name="Newfeld S."/>
            <person name="Nielsen R."/>
            <person name="Noor M.A."/>
            <person name="O'Grady P."/>
            <person name="Pachter L."/>
            <person name="Papaceit M."/>
            <person name="Parisi M.J."/>
            <person name="Parisi M."/>
            <person name="Parts L."/>
            <person name="Pedersen J.S."/>
            <person name="Pesole G."/>
            <person name="Phillippy A.M."/>
            <person name="Ponting C.P."/>
            <person name="Pop M."/>
            <person name="Porcelli D."/>
            <person name="Powell J.R."/>
            <person name="Prohaska S."/>
            <person name="Pruitt K."/>
            <person name="Puig M."/>
            <person name="Quesneville H."/>
            <person name="Ram K.R."/>
            <person name="Rand D."/>
            <person name="Rasmussen M.D."/>
            <person name="Reed L.K."/>
            <person name="Reenan R."/>
            <person name="Reily A."/>
            <person name="Remington K.A."/>
            <person name="Rieger T.T."/>
            <person name="Ritchie M.G."/>
            <person name="Robin C."/>
            <person name="Rogers Y.H."/>
            <person name="Rohde C."/>
            <person name="Rozas J."/>
            <person name="Rubenfield M.J."/>
            <person name="Ruiz A."/>
            <person name="Russo S."/>
            <person name="Salzberg S.L."/>
            <person name="Sanchez-Gracia A."/>
            <person name="Saranga D.J."/>
            <person name="Sato H."/>
            <person name="Schaeffer S.W."/>
            <person name="Schatz M.C."/>
            <person name="Schlenke T."/>
            <person name="Schwartz R."/>
            <person name="Segarra C."/>
            <person name="Singh R.S."/>
            <person name="Sirot L."/>
            <person name="Sirota M."/>
            <person name="Sisneros N.B."/>
            <person name="Smith C.D."/>
            <person name="Smith T.F."/>
            <person name="Spieth J."/>
            <person name="Stage D.E."/>
            <person name="Stark A."/>
            <person name="Stephan W."/>
            <person name="Strausberg R.L."/>
            <person name="Strempel S."/>
            <person name="Sturgill D."/>
            <person name="Sutton G."/>
            <person name="Sutton G.G."/>
            <person name="Tao W."/>
            <person name="Teichmann S."/>
            <person name="Tobari Y.N."/>
            <person name="Tomimura Y."/>
            <person name="Tsolas J.M."/>
            <person name="Valente V.L."/>
            <person name="Venter E."/>
            <person name="Venter J.C."/>
            <person name="Vicario S."/>
            <person name="Vieira F.G."/>
            <person name="Vilella A.J."/>
            <person name="Villasante A."/>
            <person name="Walenz B."/>
            <person name="Wang J."/>
            <person name="Wasserman M."/>
            <person name="Watts T."/>
            <person name="Wilson D."/>
            <person name="Wilson R.K."/>
            <person name="Wing R.A."/>
            <person name="Wolfner M.F."/>
            <person name="Wong A."/>
            <person name="Wong G.K."/>
            <person name="Wu C.I."/>
            <person name="Wu G."/>
            <person name="Yamamoto D."/>
            <person name="Yang H.P."/>
            <person name="Yang S.P."/>
            <person name="Yorke J.A."/>
            <person name="Yoshida K."/>
            <person name="Zdobnov E."/>
            <person name="Zhang P."/>
            <person name="Zhang Y."/>
            <person name="Zimin A.V."/>
            <person name="Baldwin J."/>
            <person name="Abdouelleil A."/>
            <person name="Abdulkadir J."/>
            <person name="Abebe A."/>
            <person name="Abera B."/>
            <person name="Abreu J."/>
            <person name="Acer S.C."/>
            <person name="Aftuck L."/>
            <person name="Alexander A."/>
            <person name="An P."/>
            <person name="Anderson E."/>
            <person name="Anderson S."/>
            <person name="Arachi H."/>
            <person name="Azer M."/>
            <person name="Bachantsang P."/>
            <person name="Barry A."/>
            <person name="Bayul T."/>
            <person name="Berlin A."/>
            <person name="Bessette D."/>
            <person name="Bloom T."/>
            <person name="Blye J."/>
            <person name="Boguslavskiy L."/>
            <person name="Bonnet C."/>
            <person name="Boukhgalter B."/>
            <person name="Bourzgui I."/>
            <person name="Brown A."/>
            <person name="Cahill P."/>
            <person name="Channer S."/>
            <person name="Cheshatsang Y."/>
            <person name="Chuda L."/>
            <person name="Citroen M."/>
            <person name="Collymore A."/>
            <person name="Cooke P."/>
            <person name="Costello M."/>
            <person name="D'Aco K."/>
            <person name="Daza R."/>
            <person name="De Haan G."/>
            <person name="DeGray S."/>
            <person name="DeMaso C."/>
            <person name="Dhargay N."/>
            <person name="Dooley K."/>
            <person name="Dooley E."/>
            <person name="Doricent M."/>
            <person name="Dorje P."/>
            <person name="Dorjee K."/>
            <person name="Dupes A."/>
            <person name="Elong R."/>
            <person name="Falk J."/>
            <person name="Farina A."/>
            <person name="Faro S."/>
            <person name="Ferguson D."/>
            <person name="Fisher S."/>
            <person name="Foley C.D."/>
            <person name="Franke A."/>
            <person name="Friedrich D."/>
            <person name="Gadbois L."/>
            <person name="Gearin G."/>
            <person name="Gearin C.R."/>
            <person name="Giannoukos G."/>
            <person name="Goode T."/>
            <person name="Graham J."/>
            <person name="Grandbois E."/>
            <person name="Grewal S."/>
            <person name="Gyaltsen K."/>
            <person name="Hafez N."/>
            <person name="Hagos B."/>
            <person name="Hall J."/>
            <person name="Henson C."/>
            <person name="Hollinger A."/>
            <person name="Honan T."/>
            <person name="Huard M.D."/>
            <person name="Hughes L."/>
            <person name="Hurhula B."/>
            <person name="Husby M.E."/>
            <person name="Kamat A."/>
            <person name="Kanga B."/>
            <person name="Kashin S."/>
            <person name="Khazanovich D."/>
            <person name="Kisner P."/>
            <person name="Lance K."/>
            <person name="Lara M."/>
            <person name="Lee W."/>
            <person name="Lennon N."/>
            <person name="Letendre F."/>
            <person name="LeVine R."/>
            <person name="Lipovsky A."/>
            <person name="Liu X."/>
            <person name="Liu J."/>
            <person name="Liu S."/>
            <person name="Lokyitsang T."/>
            <person name="Lokyitsang Y."/>
            <person name="Lubonja R."/>
            <person name="Lui A."/>
            <person name="MacDonald P."/>
            <person name="Magnisalis V."/>
            <person name="Maru K."/>
            <person name="Matthews C."/>
            <person name="McCusker W."/>
            <person name="McDonough S."/>
            <person name="Mehta T."/>
            <person name="Meldrim J."/>
            <person name="Meneus L."/>
            <person name="Mihai O."/>
            <person name="Mihalev A."/>
            <person name="Mihova T."/>
            <person name="Mittelman R."/>
            <person name="Mlenga V."/>
            <person name="Montmayeur A."/>
            <person name="Mulrain L."/>
            <person name="Navidi A."/>
            <person name="Naylor J."/>
            <person name="Negash T."/>
            <person name="Nguyen T."/>
            <person name="Nguyen N."/>
            <person name="Nicol R."/>
            <person name="Norbu C."/>
            <person name="Norbu N."/>
            <person name="Novod N."/>
            <person name="O'Neill B."/>
            <person name="Osman S."/>
            <person name="Markiewicz E."/>
            <person name="Oyono O.L."/>
            <person name="Patti C."/>
            <person name="Phunkhang P."/>
            <person name="Pierre F."/>
            <person name="Priest M."/>
            <person name="Raghuraman S."/>
            <person name="Rege F."/>
            <person name="Reyes R."/>
            <person name="Rise C."/>
            <person name="Rogov P."/>
            <person name="Ross K."/>
            <person name="Ryan E."/>
            <person name="Settipalli S."/>
            <person name="Shea T."/>
            <person name="Sherpa N."/>
            <person name="Shi L."/>
            <person name="Shih D."/>
            <person name="Sparrow T."/>
            <person name="Spaulding J."/>
            <person name="Stalker J."/>
            <person name="Stange-Thomann N."/>
            <person name="Stavropoulos S."/>
            <person name="Stone C."/>
            <person name="Strader C."/>
            <person name="Tesfaye S."/>
            <person name="Thomson T."/>
            <person name="Thoulutsang Y."/>
            <person name="Thoulutsang D."/>
            <person name="Topham K."/>
            <person name="Topping I."/>
            <person name="Tsamla T."/>
            <person name="Vassiliev H."/>
            <person name="Vo A."/>
            <person name="Wangchuk T."/>
            <person name="Wangdi T."/>
            <person name="Weiand M."/>
            <person name="Wilkinson J."/>
            <person name="Wilson A."/>
            <person name="Yadav S."/>
            <person name="Young G."/>
            <person name="Yu Q."/>
            <person name="Zembek L."/>
            <person name="Zhong D."/>
            <person name="Zimmer A."/>
            <person name="Zwirko Z."/>
            <person name="Jaffe D.B."/>
            <person name="Alvarez P."/>
            <person name="Brockman W."/>
            <person name="Butler J."/>
            <person name="Chin C."/>
            <person name="Gnerre S."/>
            <person name="Grabherr M."/>
            <person name="Kleber M."/>
            <person name="Mauceli E."/>
            <person name="MacCallum I."/>
        </authorList>
    </citation>
    <scope>NUCLEOTIDE SEQUENCE [LARGE SCALE GENOMIC DNA]</scope>
    <source>
        <strain evidence="4">white501</strain>
    </source>
</reference>
<dbReference type="STRING" id="7240.B4Q9M1"/>
<dbReference type="GO" id="GO:0000776">
    <property type="term" value="C:kinetochore"/>
    <property type="evidence" value="ECO:0007669"/>
    <property type="project" value="EnsemblMetazoa"/>
</dbReference>
<keyword evidence="4" id="KW-1185">Reference proteome</keyword>
<dbReference type="PhylomeDB" id="B4Q9M1"/>
<gene>
    <name evidence="3" type="primary">Dsim\GD22747</name>
    <name evidence="3" type="ORF">Dsim_GD22747</name>
</gene>
<feature type="coiled-coil region" evidence="1">
    <location>
        <begin position="377"/>
        <end position="411"/>
    </location>
</feature>
<dbReference type="HOGENOM" id="CLU_349265_0_0_1"/>
<dbReference type="SMR" id="B4Q9M1"/>